<sequence length="198" mass="22639">MNENEKKAIGKRVPRGSVIYPYSNKNRAQGYTKYIPINKSSIILDSANYQNHKEINLEVLDVNSQLIKYLAMNPQLLRKIDTRKFEEIVAEIFHKKGFSVTLTPRTRDGGKDIYAIQNGMFGRQLYVIECKRYSSSHKVGVELVRGIYGVKVAERATAAILVTTSSFSKDAIDFASPLKYELSLKDYTDLKSWLKEYN</sequence>
<evidence type="ECO:0000259" key="1">
    <source>
        <dbReference type="Pfam" id="PF04471"/>
    </source>
</evidence>
<dbReference type="InterPro" id="IPR011335">
    <property type="entry name" value="Restrct_endonuc-II-like"/>
</dbReference>
<dbReference type="RefSeq" id="WP_373952100.1">
    <property type="nucleotide sequence ID" value="NZ_JBHDLN010000006.1"/>
</dbReference>
<dbReference type="Pfam" id="PF04471">
    <property type="entry name" value="Mrr_cat"/>
    <property type="match status" value="1"/>
</dbReference>
<dbReference type="EMBL" id="JBHDLN010000006">
    <property type="protein sequence ID" value="MFB0843380.1"/>
    <property type="molecule type" value="Genomic_DNA"/>
</dbReference>
<proteinExistence type="predicted"/>
<keyword evidence="2" id="KW-0255">Endonuclease</keyword>
<evidence type="ECO:0000313" key="2">
    <source>
        <dbReference type="EMBL" id="MFB0843380.1"/>
    </source>
</evidence>
<dbReference type="PANTHER" id="PTHR30015">
    <property type="entry name" value="MRR RESTRICTION SYSTEM PROTEIN"/>
    <property type="match status" value="1"/>
</dbReference>
<dbReference type="InterPro" id="IPR007560">
    <property type="entry name" value="Restrct_endonuc_IV_Mrr"/>
</dbReference>
<keyword evidence="3" id="KW-1185">Reference proteome</keyword>
<keyword evidence="2" id="KW-0378">Hydrolase</keyword>
<dbReference type="Proteomes" id="UP001575622">
    <property type="component" value="Unassembled WGS sequence"/>
</dbReference>
<keyword evidence="2" id="KW-0540">Nuclease</keyword>
<dbReference type="PANTHER" id="PTHR30015:SF7">
    <property type="entry name" value="TYPE IV METHYL-DIRECTED RESTRICTION ENZYME ECOKMRR"/>
    <property type="match status" value="1"/>
</dbReference>
<name>A0ABV4V0A6_9BACL</name>
<gene>
    <name evidence="2" type="ORF">ACEU3E_14470</name>
</gene>
<protein>
    <submittedName>
        <fullName evidence="2">Restriction endonuclease</fullName>
    </submittedName>
</protein>
<dbReference type="Gene3D" id="3.40.1350.10">
    <property type="match status" value="1"/>
</dbReference>
<accession>A0ABV4V0A6</accession>
<organism evidence="2 3">
    <name type="scientific">Paenibacillus oleatilyticus</name>
    <dbReference type="NCBI Taxonomy" id="2594886"/>
    <lineage>
        <taxon>Bacteria</taxon>
        <taxon>Bacillati</taxon>
        <taxon>Bacillota</taxon>
        <taxon>Bacilli</taxon>
        <taxon>Bacillales</taxon>
        <taxon>Paenibacillaceae</taxon>
        <taxon>Paenibacillus</taxon>
    </lineage>
</organism>
<reference evidence="2 3" key="1">
    <citation type="submission" date="2024-09" db="EMBL/GenBank/DDBJ databases">
        <authorList>
            <person name="Makale K.P.P."/>
            <person name="Makhzoum A."/>
            <person name="Rantong G."/>
            <person name="Rahube T.O."/>
        </authorList>
    </citation>
    <scope>NUCLEOTIDE SEQUENCE [LARGE SCALE GENOMIC DNA]</scope>
    <source>
        <strain evidence="2 3">KM_D13</strain>
    </source>
</reference>
<dbReference type="InterPro" id="IPR011856">
    <property type="entry name" value="tRNA_endonuc-like_dom_sf"/>
</dbReference>
<dbReference type="GO" id="GO:0004519">
    <property type="term" value="F:endonuclease activity"/>
    <property type="evidence" value="ECO:0007669"/>
    <property type="project" value="UniProtKB-KW"/>
</dbReference>
<feature type="domain" description="Restriction endonuclease type IV Mrr" evidence="1">
    <location>
        <begin position="77"/>
        <end position="194"/>
    </location>
</feature>
<dbReference type="SUPFAM" id="SSF52980">
    <property type="entry name" value="Restriction endonuclease-like"/>
    <property type="match status" value="1"/>
</dbReference>
<dbReference type="InterPro" id="IPR052906">
    <property type="entry name" value="Type_IV_Methyl-Rstrct_Enzyme"/>
</dbReference>
<evidence type="ECO:0000313" key="3">
    <source>
        <dbReference type="Proteomes" id="UP001575622"/>
    </source>
</evidence>
<comment type="caution">
    <text evidence="2">The sequence shown here is derived from an EMBL/GenBank/DDBJ whole genome shotgun (WGS) entry which is preliminary data.</text>
</comment>